<dbReference type="Proteomes" id="UP000317289">
    <property type="component" value="Unassembled WGS sequence"/>
</dbReference>
<dbReference type="EMBL" id="FXTA01000001">
    <property type="protein sequence ID" value="SMO47271.1"/>
    <property type="molecule type" value="Genomic_DNA"/>
</dbReference>
<name>A0A521BK99_9FLAO</name>
<organism evidence="1 2">
    <name type="scientific">Flavobacterium resistens</name>
    <dbReference type="NCBI Taxonomy" id="443612"/>
    <lineage>
        <taxon>Bacteria</taxon>
        <taxon>Pseudomonadati</taxon>
        <taxon>Bacteroidota</taxon>
        <taxon>Flavobacteriia</taxon>
        <taxon>Flavobacteriales</taxon>
        <taxon>Flavobacteriaceae</taxon>
        <taxon>Flavobacterium</taxon>
    </lineage>
</organism>
<sequence length="30" mass="3619">MLSVKGNEHKTHFTSHKSHFTNYEFTFLYS</sequence>
<gene>
    <name evidence="1" type="ORF">SAMN06265349_1011114</name>
</gene>
<accession>A0A521BK99</accession>
<evidence type="ECO:0000313" key="2">
    <source>
        <dbReference type="Proteomes" id="UP000317289"/>
    </source>
</evidence>
<reference evidence="1 2" key="1">
    <citation type="submission" date="2017-05" db="EMBL/GenBank/DDBJ databases">
        <authorList>
            <person name="Varghese N."/>
            <person name="Submissions S."/>
        </authorList>
    </citation>
    <scope>NUCLEOTIDE SEQUENCE [LARGE SCALE GENOMIC DNA]</scope>
    <source>
        <strain evidence="1 2">DSM 19382</strain>
    </source>
</reference>
<evidence type="ECO:0000313" key="1">
    <source>
        <dbReference type="EMBL" id="SMO47271.1"/>
    </source>
</evidence>
<dbReference type="AlphaFoldDB" id="A0A521BK99"/>
<proteinExistence type="predicted"/>
<protein>
    <submittedName>
        <fullName evidence="1">Uncharacterized protein</fullName>
    </submittedName>
</protein>